<dbReference type="FunFam" id="3.30.70.20:FF:000015">
    <property type="entry name" value="Electron transfer flavoprotein-ubiquinone oxidoreductase"/>
    <property type="match status" value="1"/>
</dbReference>
<keyword evidence="12 19" id="KW-0560">Oxidoreductase</keyword>
<dbReference type="Pfam" id="PF05187">
    <property type="entry name" value="Fer4_ETF_QO"/>
    <property type="match status" value="1"/>
</dbReference>
<dbReference type="EMBL" id="FNXT01000719">
    <property type="protein sequence ID" value="SZX66608.1"/>
    <property type="molecule type" value="Genomic_DNA"/>
</dbReference>
<keyword evidence="14 19" id="KW-0411">Iron-sulfur</keyword>
<comment type="catalytic activity">
    <reaction evidence="18 19">
        <text>a ubiquinone + reduced [electron-transfer flavoprotein] = a ubiquinol + oxidized [electron-transfer flavoprotein] + H(+)</text>
        <dbReference type="Rhea" id="RHEA:24052"/>
        <dbReference type="Rhea" id="RHEA-COMP:9565"/>
        <dbReference type="Rhea" id="RHEA-COMP:9566"/>
        <dbReference type="Rhea" id="RHEA-COMP:10685"/>
        <dbReference type="Rhea" id="RHEA-COMP:10686"/>
        <dbReference type="ChEBI" id="CHEBI:15378"/>
        <dbReference type="ChEBI" id="CHEBI:16389"/>
        <dbReference type="ChEBI" id="CHEBI:17976"/>
        <dbReference type="ChEBI" id="CHEBI:57692"/>
        <dbReference type="ChEBI" id="CHEBI:58307"/>
        <dbReference type="EC" id="1.5.5.1"/>
    </reaction>
</comment>
<dbReference type="InterPro" id="IPR017896">
    <property type="entry name" value="4Fe4S_Fe-S-bd"/>
</dbReference>
<dbReference type="InterPro" id="IPR049398">
    <property type="entry name" value="ETF-QO/FixC_UQ-bd"/>
</dbReference>
<evidence type="ECO:0000256" key="15">
    <source>
        <dbReference type="ARBA" id="ARBA00023075"/>
    </source>
</evidence>
<name>A0A383VM38_TETOB</name>
<evidence type="ECO:0000256" key="12">
    <source>
        <dbReference type="ARBA" id="ARBA00023002"/>
    </source>
</evidence>
<keyword evidence="8" id="KW-0999">Mitochondrion inner membrane</keyword>
<evidence type="ECO:0000259" key="20">
    <source>
        <dbReference type="PROSITE" id="PS51379"/>
    </source>
</evidence>
<gene>
    <name evidence="21" type="ORF">BQ4739_LOCUS7007</name>
</gene>
<dbReference type="AlphaFoldDB" id="A0A383VM38"/>
<dbReference type="Pfam" id="PF13450">
    <property type="entry name" value="NAD_binding_8"/>
    <property type="match status" value="1"/>
</dbReference>
<dbReference type="GO" id="GO:0004174">
    <property type="term" value="F:electron-transferring-flavoprotein dehydrogenase activity"/>
    <property type="evidence" value="ECO:0007669"/>
    <property type="project" value="UniProtKB-UniRule"/>
</dbReference>
<evidence type="ECO:0000256" key="9">
    <source>
        <dbReference type="ARBA" id="ARBA00022827"/>
    </source>
</evidence>
<comment type="similarity">
    <text evidence="4">Belongs to the ETF-QO/FixC family.</text>
</comment>
<evidence type="ECO:0000256" key="2">
    <source>
        <dbReference type="ARBA" id="ARBA00002819"/>
    </source>
</evidence>
<proteinExistence type="inferred from homology"/>
<keyword evidence="16" id="KW-0496">Mitochondrion</keyword>
<dbReference type="GO" id="GO:0046872">
    <property type="term" value="F:metal ion binding"/>
    <property type="evidence" value="ECO:0007669"/>
    <property type="project" value="UniProtKB-KW"/>
</dbReference>
<dbReference type="InterPro" id="IPR036188">
    <property type="entry name" value="FAD/NAD-bd_sf"/>
</dbReference>
<protein>
    <recommendedName>
        <fullName evidence="19">Electron transfer flavoprotein-ubiquinone oxidoreductase</fullName>
        <shortName evidence="19">ETF-QO</shortName>
        <ecNumber evidence="19">1.5.5.1</ecNumber>
    </recommendedName>
</protein>
<dbReference type="InterPro" id="IPR040156">
    <property type="entry name" value="ETF-QO"/>
</dbReference>
<keyword evidence="13 19" id="KW-0408">Iron</keyword>
<dbReference type="SUPFAM" id="SSF51905">
    <property type="entry name" value="FAD/NAD(P)-binding domain"/>
    <property type="match status" value="1"/>
</dbReference>
<evidence type="ECO:0000256" key="11">
    <source>
        <dbReference type="ARBA" id="ARBA00022982"/>
    </source>
</evidence>
<dbReference type="GO" id="GO:0005743">
    <property type="term" value="C:mitochondrial inner membrane"/>
    <property type="evidence" value="ECO:0007669"/>
    <property type="project" value="UniProtKB-SubCell"/>
</dbReference>
<evidence type="ECO:0000256" key="19">
    <source>
        <dbReference type="RuleBase" id="RU366068"/>
    </source>
</evidence>
<dbReference type="InterPro" id="IPR007859">
    <property type="entry name" value="ETF-QO/FixX_C"/>
</dbReference>
<dbReference type="Gene3D" id="3.30.70.20">
    <property type="match status" value="1"/>
</dbReference>
<dbReference type="PANTHER" id="PTHR10617">
    <property type="entry name" value="ELECTRON TRANSFER FLAVOPROTEIN-UBIQUINONE OXIDOREDUCTASE"/>
    <property type="match status" value="1"/>
</dbReference>
<dbReference type="EC" id="1.5.5.1" evidence="19"/>
<evidence type="ECO:0000313" key="22">
    <source>
        <dbReference type="Proteomes" id="UP000256970"/>
    </source>
</evidence>
<keyword evidence="17" id="KW-0472">Membrane</keyword>
<keyword evidence="9 19" id="KW-0274">FAD</keyword>
<evidence type="ECO:0000256" key="13">
    <source>
        <dbReference type="ARBA" id="ARBA00023004"/>
    </source>
</evidence>
<evidence type="ECO:0000256" key="10">
    <source>
        <dbReference type="ARBA" id="ARBA00022946"/>
    </source>
</evidence>
<evidence type="ECO:0000256" key="4">
    <source>
        <dbReference type="ARBA" id="ARBA00006796"/>
    </source>
</evidence>
<reference evidence="21 22" key="1">
    <citation type="submission" date="2016-10" db="EMBL/GenBank/DDBJ databases">
        <authorList>
            <person name="Cai Z."/>
        </authorList>
    </citation>
    <scope>NUCLEOTIDE SEQUENCE [LARGE SCALE GENOMIC DNA]</scope>
</reference>
<evidence type="ECO:0000256" key="14">
    <source>
        <dbReference type="ARBA" id="ARBA00023014"/>
    </source>
</evidence>
<dbReference type="SUPFAM" id="SSF54373">
    <property type="entry name" value="FAD-linked reductases, C-terminal domain"/>
    <property type="match status" value="1"/>
</dbReference>
<sequence length="602" mass="65617">MFGLGLLARAARQHQLQCTVSRLFSSCRPLAAATDAVQQAQPREQLQYDLCIVGAGPAGLSAAIRFKQLCKEDNRDLSVCLIEKGSEVGAHILSGNVFEPRALDELFPKWSEQQGEGQAFADLPLRQKATADRFYMLTQGSSIRLPNPPQMKNRGKNYIISLSELTRWLAKHAEEQGVDVFPGFAGKEVLYDWHNAVVGVATGDMGIAKDGCRKPSYTPGVDLMARLTLFGEGARGSLSQSLMQHYGLREAAGASPQTYALGLKEVWEVPEEQHQPGLVLHTVGYPLDNSTYGGGWIYHMEGRRVSLGLVVGLDYANPSLSPYQEFQAFKRHPLVAATIVGGTCLQYGARSLNEGGLQSIPKLAFPGGALIGCSAGFLNTPKIKGTHTAMKSGIVAGEEAFRALGLADDAGKKGPITLRNYADRMEVSWVYQELERARNIRPGFSKWGLWGGMANAALSTYLLRGREPWTLKHRHADHEATKLARDCPPKDYPKPDGVTTFDIPTSLYRSGTNHNHDQPPHLVLADPGLPEVVNHPQYGGPEAKYCPAGVYEYAADEASGRPRLVINAQNCLHCKACSIKDPRQNITWTVPEGGGGPNYTIM</sequence>
<evidence type="ECO:0000256" key="8">
    <source>
        <dbReference type="ARBA" id="ARBA00022792"/>
    </source>
</evidence>
<keyword evidence="5 19" id="KW-0813">Transport</keyword>
<evidence type="ECO:0000256" key="16">
    <source>
        <dbReference type="ARBA" id="ARBA00023128"/>
    </source>
</evidence>
<evidence type="ECO:0000256" key="18">
    <source>
        <dbReference type="ARBA" id="ARBA00052682"/>
    </source>
</evidence>
<evidence type="ECO:0000256" key="3">
    <source>
        <dbReference type="ARBA" id="ARBA00004273"/>
    </source>
</evidence>
<evidence type="ECO:0000313" key="21">
    <source>
        <dbReference type="EMBL" id="SZX66608.1"/>
    </source>
</evidence>
<dbReference type="Gene3D" id="3.50.50.60">
    <property type="entry name" value="FAD/NAD(P)-binding domain"/>
    <property type="match status" value="1"/>
</dbReference>
<dbReference type="PANTHER" id="PTHR10617:SF107">
    <property type="entry name" value="ELECTRON TRANSFER FLAVOPROTEIN-UBIQUINONE OXIDOREDUCTASE, MITOCHONDRIAL"/>
    <property type="match status" value="1"/>
</dbReference>
<dbReference type="STRING" id="3088.A0A383VM38"/>
<keyword evidence="11 19" id="KW-0249">Electron transport</keyword>
<evidence type="ECO:0000256" key="1">
    <source>
        <dbReference type="ARBA" id="ARBA00001974"/>
    </source>
</evidence>
<dbReference type="Gene3D" id="3.30.9.90">
    <property type="match status" value="1"/>
</dbReference>
<dbReference type="Proteomes" id="UP000256970">
    <property type="component" value="Unassembled WGS sequence"/>
</dbReference>
<dbReference type="SUPFAM" id="SSF54862">
    <property type="entry name" value="4Fe-4S ferredoxins"/>
    <property type="match status" value="1"/>
</dbReference>
<evidence type="ECO:0000256" key="5">
    <source>
        <dbReference type="ARBA" id="ARBA00022448"/>
    </source>
</evidence>
<comment type="cofactor">
    <cofactor evidence="1 19">
        <name>FAD</name>
        <dbReference type="ChEBI" id="CHEBI:57692"/>
    </cofactor>
</comment>
<feature type="domain" description="4Fe-4S ferredoxin-type" evidence="20">
    <location>
        <begin position="562"/>
        <end position="591"/>
    </location>
</feature>
<evidence type="ECO:0000256" key="17">
    <source>
        <dbReference type="ARBA" id="ARBA00023136"/>
    </source>
</evidence>
<evidence type="ECO:0000256" key="6">
    <source>
        <dbReference type="ARBA" id="ARBA00022630"/>
    </source>
</evidence>
<keyword evidence="7 19" id="KW-0479">Metal-binding</keyword>
<comment type="cofactor">
    <cofactor evidence="19">
        <name>[4Fe-4S] cluster</name>
        <dbReference type="ChEBI" id="CHEBI:49883"/>
    </cofactor>
    <text evidence="19">Binds 1 [4Fe-4S] cluster.</text>
</comment>
<accession>A0A383VM38</accession>
<keyword evidence="22" id="KW-1185">Reference proteome</keyword>
<keyword evidence="10" id="KW-0809">Transit peptide</keyword>
<dbReference type="GO" id="GO:0051539">
    <property type="term" value="F:4 iron, 4 sulfur cluster binding"/>
    <property type="evidence" value="ECO:0007669"/>
    <property type="project" value="UniProtKB-UniRule"/>
</dbReference>
<evidence type="ECO:0000256" key="7">
    <source>
        <dbReference type="ARBA" id="ARBA00022723"/>
    </source>
</evidence>
<organism evidence="21 22">
    <name type="scientific">Tetradesmus obliquus</name>
    <name type="common">Green alga</name>
    <name type="synonym">Acutodesmus obliquus</name>
    <dbReference type="NCBI Taxonomy" id="3088"/>
    <lineage>
        <taxon>Eukaryota</taxon>
        <taxon>Viridiplantae</taxon>
        <taxon>Chlorophyta</taxon>
        <taxon>core chlorophytes</taxon>
        <taxon>Chlorophyceae</taxon>
        <taxon>CS clade</taxon>
        <taxon>Sphaeropleales</taxon>
        <taxon>Scenedesmaceae</taxon>
        <taxon>Tetradesmus</taxon>
    </lineage>
</organism>
<keyword evidence="15 19" id="KW-0830">Ubiquinone</keyword>
<keyword evidence="6 19" id="KW-0285">Flavoprotein</keyword>
<dbReference type="Pfam" id="PF21162">
    <property type="entry name" value="ETFQO_UQ-bd"/>
    <property type="match status" value="1"/>
</dbReference>
<comment type="subcellular location">
    <subcellularLocation>
        <location evidence="3">Mitochondrion inner membrane</location>
    </subcellularLocation>
</comment>
<dbReference type="PROSITE" id="PS51379">
    <property type="entry name" value="4FE4S_FER_2"/>
    <property type="match status" value="1"/>
</dbReference>
<comment type="function">
    <text evidence="2 19">Accepts electrons from ETF and reduces ubiquinone.</text>
</comment>